<dbReference type="EMBL" id="LAZR01005290">
    <property type="protein sequence ID" value="KKN01172.1"/>
    <property type="molecule type" value="Genomic_DNA"/>
</dbReference>
<accession>A0A0F9MP17</accession>
<proteinExistence type="predicted"/>
<protein>
    <submittedName>
        <fullName evidence="1">Uncharacterized protein</fullName>
    </submittedName>
</protein>
<comment type="caution">
    <text evidence="1">The sequence shown here is derived from an EMBL/GenBank/DDBJ whole genome shotgun (WGS) entry which is preliminary data.</text>
</comment>
<gene>
    <name evidence="1" type="ORF">LCGC14_1130410</name>
</gene>
<sequence length="61" mass="7643">MTDNLLVIIIIIMLLQIHSREKNAGWYGHLYVIIKKRFIRRLIRFIYKWAVIIKEYRRVKW</sequence>
<evidence type="ECO:0000313" key="1">
    <source>
        <dbReference type="EMBL" id="KKN01172.1"/>
    </source>
</evidence>
<name>A0A0F9MP17_9ZZZZ</name>
<reference evidence="1" key="1">
    <citation type="journal article" date="2015" name="Nature">
        <title>Complex archaea that bridge the gap between prokaryotes and eukaryotes.</title>
        <authorList>
            <person name="Spang A."/>
            <person name="Saw J.H."/>
            <person name="Jorgensen S.L."/>
            <person name="Zaremba-Niedzwiedzka K."/>
            <person name="Martijn J."/>
            <person name="Lind A.E."/>
            <person name="van Eijk R."/>
            <person name="Schleper C."/>
            <person name="Guy L."/>
            <person name="Ettema T.J."/>
        </authorList>
    </citation>
    <scope>NUCLEOTIDE SEQUENCE</scope>
</reference>
<dbReference type="AlphaFoldDB" id="A0A0F9MP17"/>
<organism evidence="1">
    <name type="scientific">marine sediment metagenome</name>
    <dbReference type="NCBI Taxonomy" id="412755"/>
    <lineage>
        <taxon>unclassified sequences</taxon>
        <taxon>metagenomes</taxon>
        <taxon>ecological metagenomes</taxon>
    </lineage>
</organism>